<feature type="region of interest" description="Disordered" evidence="1">
    <location>
        <begin position="43"/>
        <end position="98"/>
    </location>
</feature>
<protein>
    <submittedName>
        <fullName evidence="2">Uncharacterized protein</fullName>
    </submittedName>
</protein>
<dbReference type="AlphaFoldDB" id="A0A6B3LH75"/>
<evidence type="ECO:0000313" key="2">
    <source>
        <dbReference type="EMBL" id="NEM93436.1"/>
    </source>
</evidence>
<sequence length="98" mass="10433">MKDELKIKTTAPVRCGGKSLKLDTELVVGQDLKLSEARSLVSLGKASWVSDEDEKKKGKLGKTKSNATPKPENDEDGTLSDSDNAGQKDESGQGAVNE</sequence>
<accession>A0A6B3LH75</accession>
<organism evidence="2">
    <name type="scientific">Vibrio cholerae</name>
    <dbReference type="NCBI Taxonomy" id="666"/>
    <lineage>
        <taxon>Bacteria</taxon>
        <taxon>Pseudomonadati</taxon>
        <taxon>Pseudomonadota</taxon>
        <taxon>Gammaproteobacteria</taxon>
        <taxon>Vibrionales</taxon>
        <taxon>Vibrionaceae</taxon>
        <taxon>Vibrio</taxon>
    </lineage>
</organism>
<reference evidence="2" key="1">
    <citation type="submission" date="2020-02" db="EMBL/GenBank/DDBJ databases">
        <title>Genome Announcements.</title>
        <authorList>
            <person name="Abdulabbas H.T."/>
            <person name="Bunyan I.A."/>
            <person name="Abdul-Lateef L.A."/>
        </authorList>
    </citation>
    <scope>NUCLEOTIDE SEQUENCE</scope>
    <source>
        <strain evidence="2">NAG1</strain>
    </source>
</reference>
<proteinExistence type="predicted"/>
<dbReference type="EMBL" id="JAAGVX010000003">
    <property type="protein sequence ID" value="NEM93436.1"/>
    <property type="molecule type" value="Genomic_DNA"/>
</dbReference>
<comment type="caution">
    <text evidence="2">The sequence shown here is derived from an EMBL/GenBank/DDBJ whole genome shotgun (WGS) entry which is preliminary data.</text>
</comment>
<evidence type="ECO:0000256" key="1">
    <source>
        <dbReference type="SAM" id="MobiDB-lite"/>
    </source>
</evidence>
<gene>
    <name evidence="2" type="ORF">G3T61_04445</name>
</gene>
<name>A0A6B3LH75_VIBCL</name>
<dbReference type="RefSeq" id="WP_142740827.1">
    <property type="nucleotide sequence ID" value="NZ_JAAGVX010000003.1"/>
</dbReference>